<dbReference type="Proteomes" id="UP000782610">
    <property type="component" value="Unassembled WGS sequence"/>
</dbReference>
<evidence type="ECO:0000313" key="2">
    <source>
        <dbReference type="EMBL" id="MBI4920129.1"/>
    </source>
</evidence>
<dbReference type="Gene3D" id="1.20.1420.60">
    <property type="match status" value="1"/>
</dbReference>
<name>A0A933KWX7_9HYPH</name>
<dbReference type="EMBL" id="JACRAF010000002">
    <property type="protein sequence ID" value="MBI4920129.1"/>
    <property type="molecule type" value="Genomic_DNA"/>
</dbReference>
<sequence length="112" mass="12599">MVFFSIWVIDGNVGNGGWWQALENNTRHLVPAAHRSLVRIGATKAADIMGQVLALMPPHTDWNDQDEIELALEEVSDQAAEAMETLEEPWLGARDDIYAAMGAFMERQRPRH</sequence>
<accession>A0A933KWX7</accession>
<evidence type="ECO:0000313" key="3">
    <source>
        <dbReference type="Proteomes" id="UP000782610"/>
    </source>
</evidence>
<proteinExistence type="predicted"/>
<comment type="caution">
    <text evidence="2">The sequence shown here is derived from an EMBL/GenBank/DDBJ whole genome shotgun (WGS) entry which is preliminary data.</text>
</comment>
<gene>
    <name evidence="2" type="ORF">HY834_00125</name>
</gene>
<reference evidence="2" key="1">
    <citation type="submission" date="2020-07" db="EMBL/GenBank/DDBJ databases">
        <title>Huge and variable diversity of episymbiotic CPR bacteria and DPANN archaea in groundwater ecosystems.</title>
        <authorList>
            <person name="He C.Y."/>
            <person name="Keren R."/>
            <person name="Whittaker M."/>
            <person name="Farag I.F."/>
            <person name="Doudna J."/>
            <person name="Cate J.H.D."/>
            <person name="Banfield J.F."/>
        </authorList>
    </citation>
    <scope>NUCLEOTIDE SEQUENCE</scope>
    <source>
        <strain evidence="2">NC_groundwater_1586_Pr3_B-0.1um_66_15</strain>
    </source>
</reference>
<dbReference type="InterPro" id="IPR025402">
    <property type="entry name" value="DMP19_C"/>
</dbReference>
<organism evidence="2 3">
    <name type="scientific">Devosia nanyangense</name>
    <dbReference type="NCBI Taxonomy" id="1228055"/>
    <lineage>
        <taxon>Bacteria</taxon>
        <taxon>Pseudomonadati</taxon>
        <taxon>Pseudomonadota</taxon>
        <taxon>Alphaproteobacteria</taxon>
        <taxon>Hyphomicrobiales</taxon>
        <taxon>Devosiaceae</taxon>
        <taxon>Devosia</taxon>
    </lineage>
</organism>
<feature type="domain" description="DNA mimic protein DMP19 C-terminal" evidence="1">
    <location>
        <begin position="2"/>
        <end position="106"/>
    </location>
</feature>
<dbReference type="Pfam" id="PF14300">
    <property type="entry name" value="DMP19"/>
    <property type="match status" value="1"/>
</dbReference>
<evidence type="ECO:0000259" key="1">
    <source>
        <dbReference type="Pfam" id="PF14300"/>
    </source>
</evidence>
<protein>
    <submittedName>
        <fullName evidence="2">DUF4375 domain-containing protein</fullName>
    </submittedName>
</protein>
<dbReference type="AlphaFoldDB" id="A0A933KWX7"/>